<keyword evidence="4 7" id="KW-0689">Ribosomal protein</keyword>
<dbReference type="SMART" id="SM00363">
    <property type="entry name" value="S4"/>
    <property type="match status" value="1"/>
</dbReference>
<dbReference type="InterPro" id="IPR005709">
    <property type="entry name" value="Ribosomal_uS4_bac-type"/>
</dbReference>
<dbReference type="GO" id="GO:0042274">
    <property type="term" value="P:ribosomal small subunit biogenesis"/>
    <property type="evidence" value="ECO:0007669"/>
    <property type="project" value="TreeGrafter"/>
</dbReference>
<evidence type="ECO:0000259" key="9">
    <source>
        <dbReference type="SMART" id="SM00363"/>
    </source>
</evidence>
<dbReference type="PANTHER" id="PTHR11831">
    <property type="entry name" value="30S 40S RIBOSOMAL PROTEIN"/>
    <property type="match status" value="1"/>
</dbReference>
<dbReference type="InterPro" id="IPR018079">
    <property type="entry name" value="Ribosomal_uS4_CS"/>
</dbReference>
<feature type="domain" description="RNA-binding S4" evidence="9">
    <location>
        <begin position="93"/>
        <end position="154"/>
    </location>
</feature>
<reference evidence="11 12" key="1">
    <citation type="submission" date="2017-09" db="EMBL/GenBank/DDBJ databases">
        <title>Depth-based differentiation of microbial function through sediment-hosted aquifers and enrichment of novel symbionts in the deep terrestrial subsurface.</title>
        <authorList>
            <person name="Probst A.J."/>
            <person name="Ladd B."/>
            <person name="Jarett J.K."/>
            <person name="Geller-Mcgrath D.E."/>
            <person name="Sieber C.M."/>
            <person name="Emerson J.B."/>
            <person name="Anantharaman K."/>
            <person name="Thomas B.C."/>
            <person name="Malmstrom R."/>
            <person name="Stieglmeier M."/>
            <person name="Klingl A."/>
            <person name="Woyke T."/>
            <person name="Ryan C.M."/>
            <person name="Banfield J.F."/>
        </authorList>
    </citation>
    <scope>NUCLEOTIDE SEQUENCE [LARGE SCALE GENOMIC DNA]</scope>
    <source>
        <strain evidence="11">CG10_big_fil_rev_8_21_14_0_10_51_16</strain>
    </source>
</reference>
<keyword evidence="3 7" id="KW-0694">RNA-binding</keyword>
<comment type="similarity">
    <text evidence="1 7 8">Belongs to the universal ribosomal protein uS4 family.</text>
</comment>
<evidence type="ECO:0000256" key="4">
    <source>
        <dbReference type="ARBA" id="ARBA00022980"/>
    </source>
</evidence>
<proteinExistence type="inferred from homology"/>
<comment type="caution">
    <text evidence="11">The sequence shown here is derived from an EMBL/GenBank/DDBJ whole genome shotgun (WGS) entry which is preliminary data.</text>
</comment>
<dbReference type="Pfam" id="PF01479">
    <property type="entry name" value="S4"/>
    <property type="match status" value="1"/>
</dbReference>
<evidence type="ECO:0000256" key="2">
    <source>
        <dbReference type="ARBA" id="ARBA00022730"/>
    </source>
</evidence>
<accession>A0A2H0RFN6</accession>
<feature type="domain" description="Small ribosomal subunit protein uS4 N-terminal" evidence="10">
    <location>
        <begin position="1"/>
        <end position="92"/>
    </location>
</feature>
<dbReference type="SUPFAM" id="SSF55174">
    <property type="entry name" value="Alpha-L RNA-binding motif"/>
    <property type="match status" value="1"/>
</dbReference>
<gene>
    <name evidence="7" type="primary">rpsD</name>
    <name evidence="11" type="ORF">COV10_03040</name>
</gene>
<dbReference type="FunFam" id="3.10.290.10:FF:000001">
    <property type="entry name" value="30S ribosomal protein S4"/>
    <property type="match status" value="1"/>
</dbReference>
<dbReference type="InterPro" id="IPR002942">
    <property type="entry name" value="S4_RNA-bd"/>
</dbReference>
<dbReference type="InterPro" id="IPR022801">
    <property type="entry name" value="Ribosomal_uS4"/>
</dbReference>
<dbReference type="NCBIfam" id="TIGR01017">
    <property type="entry name" value="rpsD_bact"/>
    <property type="match status" value="1"/>
</dbReference>
<dbReference type="InterPro" id="IPR001912">
    <property type="entry name" value="Ribosomal_uS4_N"/>
</dbReference>
<organism evidence="11 12">
    <name type="scientific">Candidatus Vogelbacteria bacterium CG10_big_fil_rev_8_21_14_0_10_51_16</name>
    <dbReference type="NCBI Taxonomy" id="1975045"/>
    <lineage>
        <taxon>Bacteria</taxon>
        <taxon>Candidatus Vogeliibacteriota</taxon>
    </lineage>
</organism>
<dbReference type="PROSITE" id="PS00632">
    <property type="entry name" value="RIBOSOMAL_S4"/>
    <property type="match status" value="1"/>
</dbReference>
<comment type="subunit">
    <text evidence="7">Part of the 30S ribosomal subunit. Contacts protein S5. The interaction surface between S4 and S5 is involved in control of translational fidelity.</text>
</comment>
<dbReference type="PANTHER" id="PTHR11831:SF4">
    <property type="entry name" value="SMALL RIBOSOMAL SUBUNIT PROTEIN US4M"/>
    <property type="match status" value="1"/>
</dbReference>
<dbReference type="Proteomes" id="UP000228767">
    <property type="component" value="Unassembled WGS sequence"/>
</dbReference>
<comment type="function">
    <text evidence="7">One of the primary rRNA binding proteins, it binds directly to 16S rRNA where it nucleates assembly of the body of the 30S subunit.</text>
</comment>
<dbReference type="PROSITE" id="PS50889">
    <property type="entry name" value="S4"/>
    <property type="match status" value="1"/>
</dbReference>
<name>A0A2H0RFN6_9BACT</name>
<dbReference type="CDD" id="cd00165">
    <property type="entry name" value="S4"/>
    <property type="match status" value="1"/>
</dbReference>
<dbReference type="InterPro" id="IPR036986">
    <property type="entry name" value="S4_RNA-bd_sf"/>
</dbReference>
<dbReference type="Gene3D" id="1.10.1050.10">
    <property type="entry name" value="Ribosomal Protein S4 Delta 41, Chain A, domain 1"/>
    <property type="match status" value="1"/>
</dbReference>
<evidence type="ECO:0000256" key="1">
    <source>
        <dbReference type="ARBA" id="ARBA00007465"/>
    </source>
</evidence>
<protein>
    <recommendedName>
        <fullName evidence="6 7">Small ribosomal subunit protein uS4</fullName>
    </recommendedName>
</protein>
<evidence type="ECO:0000256" key="3">
    <source>
        <dbReference type="ARBA" id="ARBA00022884"/>
    </source>
</evidence>
<dbReference type="SMART" id="SM01390">
    <property type="entry name" value="Ribosomal_S4"/>
    <property type="match status" value="1"/>
</dbReference>
<evidence type="ECO:0000259" key="10">
    <source>
        <dbReference type="SMART" id="SM01390"/>
    </source>
</evidence>
<dbReference type="GO" id="GO:0003735">
    <property type="term" value="F:structural constituent of ribosome"/>
    <property type="evidence" value="ECO:0007669"/>
    <property type="project" value="InterPro"/>
</dbReference>
<evidence type="ECO:0000256" key="7">
    <source>
        <dbReference type="HAMAP-Rule" id="MF_01306"/>
    </source>
</evidence>
<dbReference type="GO" id="GO:0006412">
    <property type="term" value="P:translation"/>
    <property type="evidence" value="ECO:0007669"/>
    <property type="project" value="UniProtKB-UniRule"/>
</dbReference>
<comment type="function">
    <text evidence="7">With S5 and S12 plays an important role in translational accuracy.</text>
</comment>
<dbReference type="Pfam" id="PF00163">
    <property type="entry name" value="Ribosomal_S4"/>
    <property type="match status" value="1"/>
</dbReference>
<dbReference type="EMBL" id="PCYI01000019">
    <property type="protein sequence ID" value="PIR44834.1"/>
    <property type="molecule type" value="Genomic_DNA"/>
</dbReference>
<evidence type="ECO:0000313" key="12">
    <source>
        <dbReference type="Proteomes" id="UP000228767"/>
    </source>
</evidence>
<dbReference type="HAMAP" id="MF_01306_B">
    <property type="entry name" value="Ribosomal_uS4_B"/>
    <property type="match status" value="1"/>
</dbReference>
<dbReference type="GO" id="GO:0019843">
    <property type="term" value="F:rRNA binding"/>
    <property type="evidence" value="ECO:0007669"/>
    <property type="project" value="UniProtKB-UniRule"/>
</dbReference>
<keyword evidence="5 7" id="KW-0687">Ribonucleoprotein</keyword>
<dbReference type="AlphaFoldDB" id="A0A2H0RFN6"/>
<keyword evidence="2 7" id="KW-0699">rRNA-binding</keyword>
<dbReference type="GO" id="GO:0015935">
    <property type="term" value="C:small ribosomal subunit"/>
    <property type="evidence" value="ECO:0007669"/>
    <property type="project" value="InterPro"/>
</dbReference>
<evidence type="ECO:0000256" key="6">
    <source>
        <dbReference type="ARBA" id="ARBA00035254"/>
    </source>
</evidence>
<dbReference type="Gene3D" id="3.10.290.10">
    <property type="entry name" value="RNA-binding S4 domain"/>
    <property type="match status" value="1"/>
</dbReference>
<evidence type="ECO:0000256" key="5">
    <source>
        <dbReference type="ARBA" id="ARBA00023274"/>
    </source>
</evidence>
<dbReference type="NCBIfam" id="NF003717">
    <property type="entry name" value="PRK05327.1"/>
    <property type="match status" value="1"/>
</dbReference>
<evidence type="ECO:0000313" key="11">
    <source>
        <dbReference type="EMBL" id="PIR44834.1"/>
    </source>
</evidence>
<evidence type="ECO:0000256" key="8">
    <source>
        <dbReference type="RuleBase" id="RU003699"/>
    </source>
</evidence>
<sequence length="204" mass="23495">MIRKPQYKTARKFGEAIFPKTQTQKFAVRMGRKSIKRGRRRSQKTEYGEQLLAKQRVKLTYGVLEKQFARYVSEARERDRLNPVANLFTRLETRLDNVVFRTGLAPSRAAARQMVGHGHIVVNGHKVSTPSYNVEMGDTIELHNSSKQKTQFQEISQRLKNNKAPVWLQVNNEKVLAMIASIPTNHKEEPSLNFEAVLELYSRA</sequence>